<keyword evidence="1" id="KW-0472">Membrane</keyword>
<dbReference type="Proteomes" id="UP000288216">
    <property type="component" value="Unassembled WGS sequence"/>
</dbReference>
<dbReference type="EMBL" id="BFAA01074550">
    <property type="protein sequence ID" value="GCB84539.1"/>
    <property type="molecule type" value="Genomic_DNA"/>
</dbReference>
<protein>
    <submittedName>
        <fullName evidence="2">Uncharacterized protein</fullName>
    </submittedName>
</protein>
<feature type="non-terminal residue" evidence="2">
    <location>
        <position position="1"/>
    </location>
</feature>
<evidence type="ECO:0000313" key="3">
    <source>
        <dbReference type="Proteomes" id="UP000288216"/>
    </source>
</evidence>
<gene>
    <name evidence="2" type="ORF">scyTo_0025165</name>
</gene>
<dbReference type="OrthoDB" id="7933078at2759"/>
<accession>A0A401QGN2</accession>
<comment type="caution">
    <text evidence="2">The sequence shown here is derived from an EMBL/GenBank/DDBJ whole genome shotgun (WGS) entry which is preliminary data.</text>
</comment>
<name>A0A401QGN2_SCYTO</name>
<reference evidence="2 3" key="1">
    <citation type="journal article" date="2018" name="Nat. Ecol. Evol.">
        <title>Shark genomes provide insights into elasmobranch evolution and the origin of vertebrates.</title>
        <authorList>
            <person name="Hara Y"/>
            <person name="Yamaguchi K"/>
            <person name="Onimaru K"/>
            <person name="Kadota M"/>
            <person name="Koyanagi M"/>
            <person name="Keeley SD"/>
            <person name="Tatsumi K"/>
            <person name="Tanaka K"/>
            <person name="Motone F"/>
            <person name="Kageyama Y"/>
            <person name="Nozu R"/>
            <person name="Adachi N"/>
            <person name="Nishimura O"/>
            <person name="Nakagawa R"/>
            <person name="Tanegashima C"/>
            <person name="Kiyatake I"/>
            <person name="Matsumoto R"/>
            <person name="Murakumo K"/>
            <person name="Nishida K"/>
            <person name="Terakita A"/>
            <person name="Kuratani S"/>
            <person name="Sato K"/>
            <person name="Hyodo S Kuraku.S."/>
        </authorList>
    </citation>
    <scope>NUCLEOTIDE SEQUENCE [LARGE SCALE GENOMIC DNA]</scope>
</reference>
<feature type="transmembrane region" description="Helical" evidence="1">
    <location>
        <begin position="41"/>
        <end position="61"/>
    </location>
</feature>
<proteinExistence type="predicted"/>
<dbReference type="AlphaFoldDB" id="A0A401QGN2"/>
<keyword evidence="3" id="KW-1185">Reference proteome</keyword>
<evidence type="ECO:0000313" key="2">
    <source>
        <dbReference type="EMBL" id="GCB84539.1"/>
    </source>
</evidence>
<keyword evidence="1" id="KW-0812">Transmembrane</keyword>
<sequence>IPGVGICDLRLTDILLPSFPMQTLAMSYLTGTIASYYNTKSVFLCLGITALVCLGVTIFCFQTKVTGPGRGWG</sequence>
<evidence type="ECO:0000256" key="1">
    <source>
        <dbReference type="SAM" id="Phobius"/>
    </source>
</evidence>
<organism evidence="2 3">
    <name type="scientific">Scyliorhinus torazame</name>
    <name type="common">Cloudy catshark</name>
    <name type="synonym">Catulus torazame</name>
    <dbReference type="NCBI Taxonomy" id="75743"/>
    <lineage>
        <taxon>Eukaryota</taxon>
        <taxon>Metazoa</taxon>
        <taxon>Chordata</taxon>
        <taxon>Craniata</taxon>
        <taxon>Vertebrata</taxon>
        <taxon>Chondrichthyes</taxon>
        <taxon>Elasmobranchii</taxon>
        <taxon>Galeomorphii</taxon>
        <taxon>Galeoidea</taxon>
        <taxon>Carcharhiniformes</taxon>
        <taxon>Scyliorhinidae</taxon>
        <taxon>Scyliorhinus</taxon>
    </lineage>
</organism>
<keyword evidence="1" id="KW-1133">Transmembrane helix</keyword>